<evidence type="ECO:0000313" key="2">
    <source>
        <dbReference type="EMBL" id="SOR32149.1"/>
    </source>
</evidence>
<dbReference type="EMBL" id="LT962688">
    <property type="protein sequence ID" value="SOR32149.1"/>
    <property type="molecule type" value="Genomic_DNA"/>
</dbReference>
<reference evidence="3" key="1">
    <citation type="submission" date="2017-10" db="EMBL/GenBank/DDBJ databases">
        <authorList>
            <person name="Regsiter A."/>
            <person name="William W."/>
        </authorList>
    </citation>
    <scope>NUCLEOTIDE SEQUENCE [LARGE SCALE GENOMIC DNA]</scope>
</reference>
<organism evidence="2 3">
    <name type="scientific">Methylorubrum extorquens</name>
    <name type="common">Methylobacterium dichloromethanicum</name>
    <name type="synonym">Methylobacterium extorquens</name>
    <dbReference type="NCBI Taxonomy" id="408"/>
    <lineage>
        <taxon>Bacteria</taxon>
        <taxon>Pseudomonadati</taxon>
        <taxon>Pseudomonadota</taxon>
        <taxon>Alphaproteobacteria</taxon>
        <taxon>Hyphomicrobiales</taxon>
        <taxon>Methylobacteriaceae</taxon>
        <taxon>Methylorubrum</taxon>
    </lineage>
</organism>
<dbReference type="AlphaFoldDB" id="A0A2N9AXV1"/>
<proteinExistence type="predicted"/>
<name>A0A2N9AXV1_METEX</name>
<gene>
    <name evidence="2" type="ORF">TK0001_5583</name>
</gene>
<accession>A0A2N9AXV1</accession>
<protein>
    <submittedName>
        <fullName evidence="2">Uncharacterized protein</fullName>
    </submittedName>
</protein>
<evidence type="ECO:0000313" key="3">
    <source>
        <dbReference type="Proteomes" id="UP000233769"/>
    </source>
</evidence>
<evidence type="ECO:0000256" key="1">
    <source>
        <dbReference type="SAM" id="MobiDB-lite"/>
    </source>
</evidence>
<feature type="region of interest" description="Disordered" evidence="1">
    <location>
        <begin position="89"/>
        <end position="118"/>
    </location>
</feature>
<dbReference type="Proteomes" id="UP000233769">
    <property type="component" value="Chromosome tk0001"/>
</dbReference>
<sequence length="118" mass="13058">MRHVNDQSARAEDGQAGAEGWRLDRVRAQDTLFGVLSGVGQDQALRLAEGFGRFAWHVCVVRLWATALALSLRGPREWLVRQRGDMRAGEQSVTRHSHSNAQVSGEVQSARKDALLLP</sequence>
<feature type="compositionally biased region" description="Polar residues" evidence="1">
    <location>
        <begin position="91"/>
        <end position="107"/>
    </location>
</feature>
<feature type="compositionally biased region" description="Basic and acidic residues" evidence="1">
    <location>
        <begin position="109"/>
        <end position="118"/>
    </location>
</feature>